<keyword evidence="3" id="KW-1185">Reference proteome</keyword>
<feature type="compositionally biased region" description="Low complexity" evidence="1">
    <location>
        <begin position="43"/>
        <end position="57"/>
    </location>
</feature>
<protein>
    <submittedName>
        <fullName evidence="2">Disks large 1 tumor suppressor protein</fullName>
    </submittedName>
</protein>
<dbReference type="EMBL" id="KQ976746">
    <property type="protein sequence ID" value="KYM75350.1"/>
    <property type="molecule type" value="Genomic_DNA"/>
</dbReference>
<evidence type="ECO:0000256" key="1">
    <source>
        <dbReference type="SAM" id="MobiDB-lite"/>
    </source>
</evidence>
<dbReference type="AlphaFoldDB" id="A0A195ATL3"/>
<feature type="compositionally biased region" description="Basic residues" evidence="1">
    <location>
        <begin position="58"/>
        <end position="69"/>
    </location>
</feature>
<dbReference type="SUPFAM" id="SSF81995">
    <property type="entry name" value="beta-sandwich domain of Sec23/24"/>
    <property type="match status" value="1"/>
</dbReference>
<accession>A0A195ATL3</accession>
<evidence type="ECO:0000313" key="3">
    <source>
        <dbReference type="Proteomes" id="UP000078540"/>
    </source>
</evidence>
<name>A0A195ATL3_9HYME</name>
<dbReference type="Proteomes" id="UP000078540">
    <property type="component" value="Unassembled WGS sequence"/>
</dbReference>
<sequence length="268" mass="30405">MKHPSRSAGLEVAMALFGMVWLLRVRSEMRRCSKCRHEEMLAQQQQQHQQQMQLQQQQHHHHHHQHHQQQRTLSQATSLLQTMSDDGVSSSANTLFTLDTPGAAGPAGSYCEVHGYVQAKEDNVLHCPILMLSQDSLNPFCNIVARSKRCWQGITGAFDPDDLHPTYPGTGDIYSRTPCGDTRWLESPLKLRERHIQEFYELTLLDESKSVQQKTAETIRIADKWEASDGPITPTFAQNDVSTVIRPPFICMHLASFANCTVNFSEQI</sequence>
<organism evidence="2 3">
    <name type="scientific">Atta colombica</name>
    <dbReference type="NCBI Taxonomy" id="520822"/>
    <lineage>
        <taxon>Eukaryota</taxon>
        <taxon>Metazoa</taxon>
        <taxon>Ecdysozoa</taxon>
        <taxon>Arthropoda</taxon>
        <taxon>Hexapoda</taxon>
        <taxon>Insecta</taxon>
        <taxon>Pterygota</taxon>
        <taxon>Neoptera</taxon>
        <taxon>Endopterygota</taxon>
        <taxon>Hymenoptera</taxon>
        <taxon>Apocrita</taxon>
        <taxon>Aculeata</taxon>
        <taxon>Formicoidea</taxon>
        <taxon>Formicidae</taxon>
        <taxon>Myrmicinae</taxon>
        <taxon>Atta</taxon>
    </lineage>
</organism>
<dbReference type="STRING" id="520822.A0A195ATL3"/>
<feature type="region of interest" description="Disordered" evidence="1">
    <location>
        <begin position="43"/>
        <end position="73"/>
    </location>
</feature>
<gene>
    <name evidence="2" type="ORF">ALC53_14258</name>
</gene>
<evidence type="ECO:0000313" key="2">
    <source>
        <dbReference type="EMBL" id="KYM75350.1"/>
    </source>
</evidence>
<proteinExistence type="predicted"/>
<reference evidence="2 3" key="1">
    <citation type="submission" date="2015-09" db="EMBL/GenBank/DDBJ databases">
        <title>Atta colombica WGS genome.</title>
        <authorList>
            <person name="Nygaard S."/>
            <person name="Hu H."/>
            <person name="Boomsma J."/>
            <person name="Zhang G."/>
        </authorList>
    </citation>
    <scope>NUCLEOTIDE SEQUENCE [LARGE SCALE GENOMIC DNA]</scope>
    <source>
        <strain evidence="2">Treedump-2</strain>
        <tissue evidence="2">Whole body</tissue>
    </source>
</reference>